<dbReference type="VEuPathDB" id="FungiDB:FPRO_10326"/>
<protein>
    <submittedName>
        <fullName evidence="1">Uncharacterized protein</fullName>
    </submittedName>
</protein>
<dbReference type="EMBL" id="FJOF01000005">
    <property type="protein sequence ID" value="CZR40738.1"/>
    <property type="molecule type" value="Genomic_DNA"/>
</dbReference>
<dbReference type="GeneID" id="42055198"/>
<sequence length="82" mass="8991">MTRATKGLPRETADALCMTISSDDVAYASNILKPSGRHPLDFFSIWLKPRLHLQPNGTGLCLSLVRAKVRPPSILRGFLSQG</sequence>
<gene>
    <name evidence="1" type="ORF">FPRO_10326</name>
</gene>
<proteinExistence type="predicted"/>
<name>A0A1L7VJL4_FUSPR</name>
<keyword evidence="2" id="KW-1185">Reference proteome</keyword>
<evidence type="ECO:0000313" key="2">
    <source>
        <dbReference type="Proteomes" id="UP000183971"/>
    </source>
</evidence>
<comment type="caution">
    <text evidence="1">The sequence shown here is derived from an EMBL/GenBank/DDBJ whole genome shotgun (WGS) entry which is preliminary data.</text>
</comment>
<dbReference type="RefSeq" id="XP_031081331.1">
    <property type="nucleotide sequence ID" value="XM_031231279.1"/>
</dbReference>
<dbReference type="Proteomes" id="UP000183971">
    <property type="component" value="Unassembled WGS sequence"/>
</dbReference>
<evidence type="ECO:0000313" key="1">
    <source>
        <dbReference type="EMBL" id="CZR40738.1"/>
    </source>
</evidence>
<organism evidence="1 2">
    <name type="scientific">Fusarium proliferatum (strain ET1)</name>
    <name type="common">Orchid endophyte fungus</name>
    <dbReference type="NCBI Taxonomy" id="1227346"/>
    <lineage>
        <taxon>Eukaryota</taxon>
        <taxon>Fungi</taxon>
        <taxon>Dikarya</taxon>
        <taxon>Ascomycota</taxon>
        <taxon>Pezizomycotina</taxon>
        <taxon>Sordariomycetes</taxon>
        <taxon>Hypocreomycetidae</taxon>
        <taxon>Hypocreales</taxon>
        <taxon>Nectriaceae</taxon>
        <taxon>Fusarium</taxon>
        <taxon>Fusarium fujikuroi species complex</taxon>
    </lineage>
</organism>
<accession>A0A1L7VJL4</accession>
<reference evidence="2" key="1">
    <citation type="journal article" date="2016" name="Genome Biol. Evol.">
        <title>Comparative 'omics' of the Fusarium fujikuroi species complex highlights differences in genetic potential and metabolite synthesis.</title>
        <authorList>
            <person name="Niehaus E.-M."/>
            <person name="Muensterkoetter M."/>
            <person name="Proctor R.H."/>
            <person name="Brown D.W."/>
            <person name="Sharon A."/>
            <person name="Idan Y."/>
            <person name="Oren-Young L."/>
            <person name="Sieber C.M."/>
            <person name="Novak O."/>
            <person name="Pencik A."/>
            <person name="Tarkowska D."/>
            <person name="Hromadova K."/>
            <person name="Freeman S."/>
            <person name="Maymon M."/>
            <person name="Elazar M."/>
            <person name="Youssef S.A."/>
            <person name="El-Shabrawy E.S.M."/>
            <person name="Shalaby A.B.A."/>
            <person name="Houterman P."/>
            <person name="Brock N.L."/>
            <person name="Burkhardt I."/>
            <person name="Tsavkelova E.A."/>
            <person name="Dickschat J.S."/>
            <person name="Galuszka P."/>
            <person name="Gueldener U."/>
            <person name="Tudzynski B."/>
        </authorList>
    </citation>
    <scope>NUCLEOTIDE SEQUENCE [LARGE SCALE GENOMIC DNA]</scope>
    <source>
        <strain evidence="2">ET1</strain>
    </source>
</reference>
<dbReference type="AlphaFoldDB" id="A0A1L7VJL4"/>